<feature type="region of interest" description="Disordered" evidence="1">
    <location>
        <begin position="684"/>
        <end position="708"/>
    </location>
</feature>
<evidence type="ECO:0000256" key="1">
    <source>
        <dbReference type="SAM" id="MobiDB-lite"/>
    </source>
</evidence>
<name>A0AA40KBG0_9PEZI</name>
<comment type="caution">
    <text evidence="2">The sequence shown here is derived from an EMBL/GenBank/DDBJ whole genome shotgun (WGS) entry which is preliminary data.</text>
</comment>
<accession>A0AA40KBG0</accession>
<dbReference type="InterPro" id="IPR036770">
    <property type="entry name" value="Ankyrin_rpt-contain_sf"/>
</dbReference>
<evidence type="ECO:0000313" key="3">
    <source>
        <dbReference type="Proteomes" id="UP001172155"/>
    </source>
</evidence>
<dbReference type="SUPFAM" id="SSF48403">
    <property type="entry name" value="Ankyrin repeat"/>
    <property type="match status" value="1"/>
</dbReference>
<dbReference type="AlphaFoldDB" id="A0AA40KBG0"/>
<dbReference type="EMBL" id="JAUKUD010000001">
    <property type="protein sequence ID" value="KAK0753014.1"/>
    <property type="molecule type" value="Genomic_DNA"/>
</dbReference>
<sequence length="790" mass="89221">MAEALGIASGIAGFASLLIEIIKGLVVLKERAVAIKQLPETVATIEESLISLEHIRRKLETKLAQQPGDYADEALLQVCVKKCDAIARSVTALESRLKSCRKRDKIFHGITDASMVREVESIKDLTLEASQWFTLLIFTYTPAAAIGEFVTGAAGYSLRTALQIQRLVKATSKGFEILHRLRYFNTTMEEAKTAFKRLHASDPALNTHVNFEIIRFLVEELGVRNGMETPQFELWPEPAVSLLAPPERYGGYIMPEVDPFYVEAIALIASKSPGQTAFHMALHPSRANALKVLLDEAPELKDQTDRWGFPPLMYAAAMGYQDAAASLIQNNASLTLPTDENILGIHLPDYGDFIGCCLASGHSGMIWELYDDLLTNATCSDYPLWPRLSALLETLQAPENDKEQRDWEQTFWDLILSDLGPEDLNFSFGKTGKNIAHLVPSDAEVKGLIKRGFRDFNTPDHNGEHCLFTLSRSRLRSSKAMAELLVAGADPIFRNPKGRTAVHLVLESLGLHAFGMYDTVEAFARFQVLLGTAPTTSCPPLLSGDSCDCPCSDGGCLPTDSLFPIFGRPNAVCLKNILWLFEVFVIFSDIGRHDWIRTSILSLLRRFEFEEMGIQHCCMCHGKDVEKRFWDTFEEERRIEKLEQKMRTLQDYDDEQLEQSLFEKIRVSLGHMAETFKLEQEKRKAREREWSRTPLGPPPGERSTSIIDHTNDTFIDPSEELINRIVFLESGLLDKPGQRMFRDYSTPWDMIAEYIAYLKLTGLPESKKFRTEPGYLKSESDLERRRRFNM</sequence>
<proteinExistence type="predicted"/>
<evidence type="ECO:0008006" key="4">
    <source>
        <dbReference type="Google" id="ProtNLM"/>
    </source>
</evidence>
<dbReference type="Proteomes" id="UP001172155">
    <property type="component" value="Unassembled WGS sequence"/>
</dbReference>
<dbReference type="InterPro" id="IPR002110">
    <property type="entry name" value="Ankyrin_rpt"/>
</dbReference>
<gene>
    <name evidence="2" type="ORF">B0T18DRAFT_385150</name>
</gene>
<reference evidence="2" key="1">
    <citation type="submission" date="2023-06" db="EMBL/GenBank/DDBJ databases">
        <title>Genome-scale phylogeny and comparative genomics of the fungal order Sordariales.</title>
        <authorList>
            <consortium name="Lawrence Berkeley National Laboratory"/>
            <person name="Hensen N."/>
            <person name="Bonometti L."/>
            <person name="Westerberg I."/>
            <person name="Brannstrom I.O."/>
            <person name="Guillou S."/>
            <person name="Cros-Aarteil S."/>
            <person name="Calhoun S."/>
            <person name="Haridas S."/>
            <person name="Kuo A."/>
            <person name="Mondo S."/>
            <person name="Pangilinan J."/>
            <person name="Riley R."/>
            <person name="LaButti K."/>
            <person name="Andreopoulos B."/>
            <person name="Lipzen A."/>
            <person name="Chen C."/>
            <person name="Yanf M."/>
            <person name="Daum C."/>
            <person name="Ng V."/>
            <person name="Clum A."/>
            <person name="Steindorff A."/>
            <person name="Ohm R."/>
            <person name="Martin F."/>
            <person name="Silar P."/>
            <person name="Natvig D."/>
            <person name="Lalanne C."/>
            <person name="Gautier V."/>
            <person name="Ament-velasquez S.L."/>
            <person name="Kruys A."/>
            <person name="Hutchinson M.I."/>
            <person name="Powell A.J."/>
            <person name="Barry K."/>
            <person name="Miller A.N."/>
            <person name="Grigoriev I.V."/>
            <person name="Debuchy R."/>
            <person name="Gladieux P."/>
            <person name="Thoren M.H."/>
            <person name="Johannesson H."/>
        </authorList>
    </citation>
    <scope>NUCLEOTIDE SEQUENCE</scope>
    <source>
        <strain evidence="2">SMH3187-1</strain>
    </source>
</reference>
<keyword evidence="3" id="KW-1185">Reference proteome</keyword>
<evidence type="ECO:0000313" key="2">
    <source>
        <dbReference type="EMBL" id="KAK0753014.1"/>
    </source>
</evidence>
<dbReference type="Pfam" id="PF12796">
    <property type="entry name" value="Ank_2"/>
    <property type="match status" value="1"/>
</dbReference>
<dbReference type="Gene3D" id="1.25.40.20">
    <property type="entry name" value="Ankyrin repeat-containing domain"/>
    <property type="match status" value="2"/>
</dbReference>
<protein>
    <recommendedName>
        <fullName evidence="4">Fungal N-terminal domain-containing protein</fullName>
    </recommendedName>
</protein>
<organism evidence="2 3">
    <name type="scientific">Schizothecium vesticola</name>
    <dbReference type="NCBI Taxonomy" id="314040"/>
    <lineage>
        <taxon>Eukaryota</taxon>
        <taxon>Fungi</taxon>
        <taxon>Dikarya</taxon>
        <taxon>Ascomycota</taxon>
        <taxon>Pezizomycotina</taxon>
        <taxon>Sordariomycetes</taxon>
        <taxon>Sordariomycetidae</taxon>
        <taxon>Sordariales</taxon>
        <taxon>Schizotheciaceae</taxon>
        <taxon>Schizothecium</taxon>
    </lineage>
</organism>